<dbReference type="Pfam" id="PF01344">
    <property type="entry name" value="Kelch_1"/>
    <property type="match status" value="1"/>
</dbReference>
<dbReference type="Pfam" id="PF00179">
    <property type="entry name" value="UQ_con"/>
    <property type="match status" value="1"/>
</dbReference>
<evidence type="ECO:0000313" key="6">
    <source>
        <dbReference type="Proteomes" id="UP000708208"/>
    </source>
</evidence>
<dbReference type="OrthoDB" id="1158011at2759"/>
<feature type="transmembrane region" description="Helical" evidence="2">
    <location>
        <begin position="1282"/>
        <end position="1299"/>
    </location>
</feature>
<dbReference type="PANTHER" id="PTHR45632">
    <property type="entry name" value="LD33804P"/>
    <property type="match status" value="1"/>
</dbReference>
<sequence>MDFSRKDLPDKDFDETRPVCSSIKLSRKHPLFFCGGDSSFVENLCEKWRTGKFCDVKLYPGIPGLRDNHAEPTPSAPSVLAHKLVIDYASPYFAHVFRVCDKEDKLESVLIPGMDLFTLQFLITYIYTGTVEGMTMTNMETILNGAETLRLESLKEASGNVLAELMNSEDVIQKWGFSIGHKCSESYYISVLQAYATDFIFDNHVQVFEAQGFLRLTEKQIERLLIMSTIRERAPASLILLAATTWVKFDPKVRQDLLPKLLEHVPLEEVPMPYLKTFFREDPLISANAKCQEYYLEFLEKLAMSNDRAYTAKIKPPTCNQPDDPYFRSGLASSLSSRSLIQCVKSNHRHQDFSSSTNPNFPPNVQKQEITKLKFKGEQEFRTFSAVINSHSDQYKLTREPLGKKDSETSTIMDFNSGIQTEVDCFKMSGERANSMIQVLHSCAETQSDRRMEINFTNLIGDDSRIAIVENKSTQPTTTSPIKNMATVTPKDLEKELPLGLASYSAKPVDNRIRPLTSVITSGNSMSSMNEEDNRSCQSRINNSIDSCGSESSVSVQRAGEVTPPVGRNCFRSQSDQPFSSRIARPSYFSHDDQMRSAKVSSYELKSPSNSKLCKTDVRDSSSVYGSMPWKPTFPRITNGMMDDFHKNCRARGPGVNKRGRPGKRKSKILLGRNALNSKLSLPSGHSPRSMMELENEYPRLGTPNRVMSRMTSNLRNNRLMFYVEDSVKEERYLMSYDFNNKARSKLAAYPFAGSENCFIFHNGSLFDFGGKFRDQADNRVGIFDFDFYQGKKPKWRSRPVPTMALPRYGFQCAVLNDFIYVIGGFHTLGAMNLCERLFVGGSLKFKDWKWEHVATMNRTRAQCSVLVFKGRIYAIGGFSADSEEKTLKIAATNSVEYYDPKSNEWCWCPGMQTERSGLCAVVLNNRMYAIGGGLCRFPEYSESKLKSVEVYDEDKFEWKYCASMKRARQNFSSVVFDGKIIAIGGDDDKDPTVESYDATENSWSIVEHLPPCGNYQTIGYKDSTPPFSDPCEDIMDSPKSRDVDKQYNMRNPAVKRLLREAQELSEPNSEFWAQPLEDNLFEWHFTIRGAPETDFEQGIYHGRIILPPEYPMKPPSIIMLTPNGRFETGVKICLSISSYHPETWRPSWSIRTALVALISFMTTSTPGAIGSLEYPSDVRKSLARKSLTYECPTCGLAIENIKYTITPGHVHLPSSASAQRVFRMPHTPESDQPVVANHHGVDPSAGDLDSVPTAADDDLPEVATMFLQDDEDDETYQMSRMYGVAIGALVFAITGLICRRLFTSVFPWDNVFN</sequence>
<dbReference type="Proteomes" id="UP000708208">
    <property type="component" value="Unassembled WGS sequence"/>
</dbReference>
<dbReference type="SMART" id="SM00875">
    <property type="entry name" value="BACK"/>
    <property type="match status" value="1"/>
</dbReference>
<dbReference type="SMART" id="SM00212">
    <property type="entry name" value="UBCc"/>
    <property type="match status" value="1"/>
</dbReference>
<dbReference type="EMBL" id="CAJVCH010264250">
    <property type="protein sequence ID" value="CAG7734169.1"/>
    <property type="molecule type" value="Genomic_DNA"/>
</dbReference>
<dbReference type="PANTHER" id="PTHR45632:SF26">
    <property type="entry name" value="BTB DOMAIN-CONTAINING PROTEIN"/>
    <property type="match status" value="1"/>
</dbReference>
<dbReference type="InterPro" id="IPR000608">
    <property type="entry name" value="UBC"/>
</dbReference>
<keyword evidence="2" id="KW-0472">Membrane</keyword>
<reference evidence="5" key="1">
    <citation type="submission" date="2021-06" db="EMBL/GenBank/DDBJ databases">
        <authorList>
            <person name="Hodson N. C."/>
            <person name="Mongue J. A."/>
            <person name="Jaron S. K."/>
        </authorList>
    </citation>
    <scope>NUCLEOTIDE SEQUENCE</scope>
</reference>
<proteinExistence type="predicted"/>
<evidence type="ECO:0000256" key="2">
    <source>
        <dbReference type="SAM" id="Phobius"/>
    </source>
</evidence>
<keyword evidence="2" id="KW-1133">Transmembrane helix</keyword>
<gene>
    <name evidence="5" type="ORF">AFUS01_LOCUS22572</name>
</gene>
<dbReference type="SMART" id="SM00612">
    <property type="entry name" value="Kelch"/>
    <property type="match status" value="3"/>
</dbReference>
<evidence type="ECO:0000313" key="5">
    <source>
        <dbReference type="EMBL" id="CAG7734169.1"/>
    </source>
</evidence>
<evidence type="ECO:0000259" key="3">
    <source>
        <dbReference type="PROSITE" id="PS50097"/>
    </source>
</evidence>
<keyword evidence="1" id="KW-0880">Kelch repeat</keyword>
<dbReference type="InterPro" id="IPR000210">
    <property type="entry name" value="BTB/POZ_dom"/>
</dbReference>
<dbReference type="FunFam" id="3.10.110.10:FF:000086">
    <property type="entry name" value="Ubiquitin-conjugating enzyme E2 J1"/>
    <property type="match status" value="1"/>
</dbReference>
<dbReference type="Pfam" id="PF07707">
    <property type="entry name" value="BACK"/>
    <property type="match status" value="1"/>
</dbReference>
<keyword evidence="6" id="KW-1185">Reference proteome</keyword>
<feature type="domain" description="UBC core" evidence="4">
    <location>
        <begin position="1053"/>
        <end position="1203"/>
    </location>
</feature>
<dbReference type="GO" id="GO:0003779">
    <property type="term" value="F:actin binding"/>
    <property type="evidence" value="ECO:0007669"/>
    <property type="project" value="UniProtKB-KW"/>
</dbReference>
<accession>A0A8J2KFK5</accession>
<dbReference type="PROSITE" id="PS50097">
    <property type="entry name" value="BTB"/>
    <property type="match status" value="1"/>
</dbReference>
<dbReference type="InterPro" id="IPR006652">
    <property type="entry name" value="Kelch_1"/>
</dbReference>
<feature type="domain" description="BTB" evidence="3">
    <location>
        <begin position="54"/>
        <end position="135"/>
    </location>
</feature>
<evidence type="ECO:0000256" key="1">
    <source>
        <dbReference type="ARBA" id="ARBA00022441"/>
    </source>
</evidence>
<dbReference type="InterPro" id="IPR011705">
    <property type="entry name" value="BACK"/>
</dbReference>
<name>A0A8J2KFK5_9HEXA</name>
<protein>
    <recommendedName>
        <fullName evidence="7">BTB domain-containing protein</fullName>
    </recommendedName>
</protein>
<evidence type="ECO:0008006" key="7">
    <source>
        <dbReference type="Google" id="ProtNLM"/>
    </source>
</evidence>
<dbReference type="Pfam" id="PF00651">
    <property type="entry name" value="BTB"/>
    <property type="match status" value="1"/>
</dbReference>
<keyword evidence="2" id="KW-0812">Transmembrane</keyword>
<dbReference type="PROSITE" id="PS50127">
    <property type="entry name" value="UBC_2"/>
    <property type="match status" value="1"/>
</dbReference>
<organism evidence="5 6">
    <name type="scientific">Allacma fusca</name>
    <dbReference type="NCBI Taxonomy" id="39272"/>
    <lineage>
        <taxon>Eukaryota</taxon>
        <taxon>Metazoa</taxon>
        <taxon>Ecdysozoa</taxon>
        <taxon>Arthropoda</taxon>
        <taxon>Hexapoda</taxon>
        <taxon>Collembola</taxon>
        <taxon>Symphypleona</taxon>
        <taxon>Sminthuridae</taxon>
        <taxon>Allacma</taxon>
    </lineage>
</organism>
<comment type="caution">
    <text evidence="5">The sequence shown here is derived from an EMBL/GenBank/DDBJ whole genome shotgun (WGS) entry which is preliminary data.</text>
</comment>
<evidence type="ECO:0000259" key="4">
    <source>
        <dbReference type="PROSITE" id="PS50127"/>
    </source>
</evidence>
<dbReference type="CDD" id="cd23799">
    <property type="entry name" value="UBCc_UBE2J"/>
    <property type="match status" value="1"/>
</dbReference>
<dbReference type="Pfam" id="PF24681">
    <property type="entry name" value="Kelch_KLHDC2_KLHL20_DRC7"/>
    <property type="match status" value="1"/>
</dbReference>